<dbReference type="AlphaFoldDB" id="A0A967E3Y8"/>
<reference evidence="1" key="1">
    <citation type="submission" date="2019-07" db="EMBL/GenBank/DDBJ databases">
        <authorList>
            <person name="De-Chao Zhang Q."/>
        </authorList>
    </citation>
    <scope>NUCLEOTIDE SEQUENCE</scope>
    <source>
        <strain evidence="1">TP-CH-4</strain>
    </source>
</reference>
<evidence type="ECO:0000313" key="1">
    <source>
        <dbReference type="EMBL" id="NHF57842.1"/>
    </source>
</evidence>
<keyword evidence="2" id="KW-1185">Reference proteome</keyword>
<proteinExistence type="predicted"/>
<accession>A0A967E3Y8</accession>
<reference evidence="1" key="2">
    <citation type="submission" date="2020-03" db="EMBL/GenBank/DDBJ databases">
        <title>Flavobacteriaceae bacterium strain TP-CH-4, a member of the family Flavobacteriaceae isolated from a deep-sea seamount.</title>
        <authorList>
            <person name="Zhang D.-C."/>
        </authorList>
    </citation>
    <scope>NUCLEOTIDE SEQUENCE</scope>
    <source>
        <strain evidence="1">TP-CH-4</strain>
    </source>
</reference>
<dbReference type="Gene3D" id="2.60.40.10">
    <property type="entry name" value="Immunoglobulins"/>
    <property type="match status" value="1"/>
</dbReference>
<name>A0A967E3Y8_9FLAO</name>
<organism evidence="1 2">
    <name type="scientific">Pelagihabitans pacificus</name>
    <dbReference type="NCBI Taxonomy" id="2696054"/>
    <lineage>
        <taxon>Bacteria</taxon>
        <taxon>Pseudomonadati</taxon>
        <taxon>Bacteroidota</taxon>
        <taxon>Flavobacteriia</taxon>
        <taxon>Flavobacteriales</taxon>
        <taxon>Flavobacteriaceae</taxon>
        <taxon>Pelagihabitans</taxon>
    </lineage>
</organism>
<protein>
    <submittedName>
        <fullName evidence="1">T9SS type B sorting domain-containing protein</fullName>
    </submittedName>
</protein>
<evidence type="ECO:0000313" key="2">
    <source>
        <dbReference type="Proteomes" id="UP000707206"/>
    </source>
</evidence>
<dbReference type="NCBIfam" id="TIGR04131">
    <property type="entry name" value="Bac_Flav_CTERM"/>
    <property type="match status" value="1"/>
</dbReference>
<comment type="caution">
    <text evidence="1">The sequence shown here is derived from an EMBL/GenBank/DDBJ whole genome shotgun (WGS) entry which is preliminary data.</text>
</comment>
<dbReference type="Pfam" id="PF13585">
    <property type="entry name" value="CHU_C"/>
    <property type="match status" value="1"/>
</dbReference>
<gene>
    <name evidence="1" type="ORF">FK220_000715</name>
</gene>
<sequence>MKRELLLIALVLLVLAGYGQDCTNLTSPIPGDENVLVESDISWEPVDGVNGYLISIGETPGGTEWADRISVGNATTYSPPVGLPENRTLYITITLFFFNRPDIDCALGSFSTEEVLVAPGCATINTPMDNAIDVNQEAIISWEYVPKATGYSINIGTTQGGGEIVPTQDVGNVTSFDPPGNLPLEEEIFVQIIPRNENGPAPVICPTFSFMTGEMVELPGCSRLITPFNGETNVPLTPDLSWEEVPDAIGYRLFIGTSPFENNVVSGAVYSTNQITVIDFEANSTIYVTIVPFNAGGDAIGCLQESFSTIQGCGPFFDGNTNELVQDLRPELEFPNSFRVCSNDLPTVLSTDAVADQFRWVRLSPNDGSELELLSNSDQVTLTQEGRYRLEAINFSDPDGANTACPTQQDFVLEIVAPPTINSIDSQTGNESVQLTVNASGSGDYEYALNNVDGPYQDSNVFNNVPSGNNMVYVRDKDLGCVVSANSLQYALSEAFPNFFTPNGDGVHDFWQFSPPPEIGEIAIETIYLFDRMGNFIIQLNPDDRGWDGNLNGTPLPSSDYWYKAIFEDQDQIQGHFTLKR</sequence>
<dbReference type="Proteomes" id="UP000707206">
    <property type="component" value="Unassembled WGS sequence"/>
</dbReference>
<dbReference type="InterPro" id="IPR013783">
    <property type="entry name" value="Ig-like_fold"/>
</dbReference>
<dbReference type="RefSeq" id="WP_152572370.1">
    <property type="nucleotide sequence ID" value="NZ_VIKU02000001.1"/>
</dbReference>
<dbReference type="EMBL" id="VIKU02000001">
    <property type="protein sequence ID" value="NHF57842.1"/>
    <property type="molecule type" value="Genomic_DNA"/>
</dbReference>
<dbReference type="InterPro" id="IPR026341">
    <property type="entry name" value="T9SS_type_B"/>
</dbReference>